<comment type="caution">
    <text evidence="1">The sequence shown here is derived from an EMBL/GenBank/DDBJ whole genome shotgun (WGS) entry which is preliminary data.</text>
</comment>
<protein>
    <submittedName>
        <fullName evidence="1">Uncharacterized protein</fullName>
    </submittedName>
</protein>
<evidence type="ECO:0000313" key="2">
    <source>
        <dbReference type="Proteomes" id="UP000688137"/>
    </source>
</evidence>
<keyword evidence="2" id="KW-1185">Reference proteome</keyword>
<dbReference type="Proteomes" id="UP000688137">
    <property type="component" value="Unassembled WGS sequence"/>
</dbReference>
<reference evidence="1" key="1">
    <citation type="submission" date="2021-01" db="EMBL/GenBank/DDBJ databases">
        <authorList>
            <consortium name="Genoscope - CEA"/>
            <person name="William W."/>
        </authorList>
    </citation>
    <scope>NUCLEOTIDE SEQUENCE</scope>
</reference>
<dbReference type="PANTHER" id="PTHR34726">
    <property type="entry name" value="GBP DOMAIN-CONTAINING PROTEIN"/>
    <property type="match status" value="1"/>
</dbReference>
<dbReference type="AlphaFoldDB" id="A0A8S1KHP9"/>
<dbReference type="PANTHER" id="PTHR34726:SF3">
    <property type="entry name" value="GUANYLATE-BINDING PROTEIN N-TERMINAL DOMAIN-CONTAINING PROTEIN-RELATED"/>
    <property type="match status" value="1"/>
</dbReference>
<gene>
    <name evidence="1" type="ORF">PPRIM_AZ9-3.1.T0220173</name>
</gene>
<dbReference type="EMBL" id="CAJJDM010000020">
    <property type="protein sequence ID" value="CAD8054719.1"/>
    <property type="molecule type" value="Genomic_DNA"/>
</dbReference>
<evidence type="ECO:0000313" key="1">
    <source>
        <dbReference type="EMBL" id="CAD8054719.1"/>
    </source>
</evidence>
<name>A0A8S1KHP9_PARPR</name>
<sequence length="259" mass="30454">MSNLPFGKKVITKGISFKHVNVDNGTKLIFVDTAGTYSPVKIENELSIVNIEATEKFISDLVFDLADYFLCFVNDFTSLDQRYLDRLSRNLQQSTNKIFREIIVIHNLKDIESNEILDGVHKQHKYMQMELYKKLKQLHLIQQINNFRKSMFFGLRLHTLDMKGSKSLGIFTSQILVKGSFYPVNRSFSVLDCLLIQSRQNFLIFFRKNIKIDLKNTDDPLIKVIKTENELLSWYERSNNGIIRFFLACYRYYCINIQF</sequence>
<proteinExistence type="predicted"/>
<accession>A0A8S1KHP9</accession>
<organism evidence="1 2">
    <name type="scientific">Paramecium primaurelia</name>
    <dbReference type="NCBI Taxonomy" id="5886"/>
    <lineage>
        <taxon>Eukaryota</taxon>
        <taxon>Sar</taxon>
        <taxon>Alveolata</taxon>
        <taxon>Ciliophora</taxon>
        <taxon>Intramacronucleata</taxon>
        <taxon>Oligohymenophorea</taxon>
        <taxon>Peniculida</taxon>
        <taxon>Parameciidae</taxon>
        <taxon>Paramecium</taxon>
    </lineage>
</organism>